<name>D2VAL9_NAEGR</name>
<dbReference type="VEuPathDB" id="AmoebaDB:NAEGRDRAFT_57638"/>
<dbReference type="AlphaFoldDB" id="D2VAL9"/>
<proteinExistence type="predicted"/>
<dbReference type="InParanoid" id="D2VAL9"/>
<reference evidence="2 3" key="1">
    <citation type="journal article" date="2010" name="Cell">
        <title>The genome of Naegleria gruberi illuminates early eukaryotic versatility.</title>
        <authorList>
            <person name="Fritz-Laylin L.K."/>
            <person name="Prochnik S.E."/>
            <person name="Ginger M.L."/>
            <person name="Dacks J.B."/>
            <person name="Carpenter M.L."/>
            <person name="Field M.C."/>
            <person name="Kuo A."/>
            <person name="Paredez A."/>
            <person name="Chapman J."/>
            <person name="Pham J."/>
            <person name="Shu S."/>
            <person name="Neupane R."/>
            <person name="Cipriano M."/>
            <person name="Mancuso J."/>
            <person name="Tu H."/>
            <person name="Salamov A."/>
            <person name="Lindquist E."/>
            <person name="Shapiro H."/>
            <person name="Lucas S."/>
            <person name="Grigoriev I.V."/>
            <person name="Cande W.Z."/>
            <person name="Fulton C."/>
            <person name="Rokhsar D.S."/>
            <person name="Dawson S.C."/>
        </authorList>
    </citation>
    <scope>NUCLEOTIDE SEQUENCE [LARGE SCALE GENOMIC DNA]</scope>
    <source>
        <strain evidence="2 3">NEG-M</strain>
    </source>
</reference>
<dbReference type="OrthoDB" id="10318553at2759"/>
<sequence>MLKKVVRAVPSTTRQQTLARTSVIVVGNHHHNCSCCACASSSRSFSTSTLQQNEKQPSQEIDIRSSNRVQDILNSGQFSVIVPPVSIPEEGFDFNSLTAEKLQDIRENQRIKKAIFHIPAEGEGRLALEERSKGLAASDLSPEENEYMEEIQKEQEKARSLLKNMMEKEGVDENLKSSIQAIFNVEQKLKKQSGQQRTLKVLKEAKLKGVEDIKSVVSQINNEQATVSNHTARGEILGGGEAMKSIYDPGYNLEDRWKNIRSRYSEEEYKRSATFSELLKYFVAFSIASFVCLGLAVPGFKKYIIGIDKSKAALKE</sequence>
<evidence type="ECO:0000313" key="2">
    <source>
        <dbReference type="EMBL" id="EFC46099.1"/>
    </source>
</evidence>
<protein>
    <submittedName>
        <fullName evidence="2">Uncharacterized protein</fullName>
    </submittedName>
</protein>
<dbReference type="RefSeq" id="XP_002678843.1">
    <property type="nucleotide sequence ID" value="XM_002678797.1"/>
</dbReference>
<dbReference type="GeneID" id="8859170"/>
<dbReference type="EMBL" id="GG738860">
    <property type="protein sequence ID" value="EFC46099.1"/>
    <property type="molecule type" value="Genomic_DNA"/>
</dbReference>
<evidence type="ECO:0000256" key="1">
    <source>
        <dbReference type="SAM" id="Phobius"/>
    </source>
</evidence>
<accession>D2VAL9</accession>
<keyword evidence="1" id="KW-0812">Transmembrane</keyword>
<dbReference type="OMA" id="NEYMEEI"/>
<gene>
    <name evidence="2" type="ORF">NAEGRDRAFT_57638</name>
</gene>
<dbReference type="KEGG" id="ngr:NAEGRDRAFT_57638"/>
<keyword evidence="3" id="KW-1185">Reference proteome</keyword>
<evidence type="ECO:0000313" key="3">
    <source>
        <dbReference type="Proteomes" id="UP000006671"/>
    </source>
</evidence>
<feature type="transmembrane region" description="Helical" evidence="1">
    <location>
        <begin position="278"/>
        <end position="300"/>
    </location>
</feature>
<keyword evidence="1" id="KW-1133">Transmembrane helix</keyword>
<keyword evidence="1" id="KW-0472">Membrane</keyword>
<organism evidence="3">
    <name type="scientific">Naegleria gruberi</name>
    <name type="common">Amoeba</name>
    <dbReference type="NCBI Taxonomy" id="5762"/>
    <lineage>
        <taxon>Eukaryota</taxon>
        <taxon>Discoba</taxon>
        <taxon>Heterolobosea</taxon>
        <taxon>Tetramitia</taxon>
        <taxon>Eutetramitia</taxon>
        <taxon>Vahlkampfiidae</taxon>
        <taxon>Naegleria</taxon>
    </lineage>
</organism>
<dbReference type="Proteomes" id="UP000006671">
    <property type="component" value="Unassembled WGS sequence"/>
</dbReference>